<sequence>MARTYKSLHFHQLSMYERRFVKSKDQADEQIKDYKTIEQIDLRFQDILQNHLINGCLKIQKEFDPDHTTLEVLDSNADFIFGRMGKERDMRAFHLRETETYKSEQIAKKENQIFEVFTYLLIDRKTYIVCYLQETSAPSILKLGELISNIYKTEELFGEVSSVSVEDAIPFLGGKDVIGNITYKTTLPPSDSRLWNEEITGLDRATYESIENLKNVEITVKLVAERNKSIFPTKGLFSKVMEKISATGKKIKVMAKNEGELSQEHLLENNPLTKKVSFDFNQNLQDYRAIQMDIFDQMKRVYLQNKEEVLKYCKV</sequence>
<evidence type="ECO:0000313" key="2">
    <source>
        <dbReference type="Proteomes" id="UP001595625"/>
    </source>
</evidence>
<name>A0ABV7KMT5_PLAOK</name>
<comment type="caution">
    <text evidence="1">The sequence shown here is derived from an EMBL/GenBank/DDBJ whole genome shotgun (WGS) entry which is preliminary data.</text>
</comment>
<dbReference type="EMBL" id="JBHRUJ010000010">
    <property type="protein sequence ID" value="MFC3210736.1"/>
    <property type="molecule type" value="Genomic_DNA"/>
</dbReference>
<accession>A0ABV7KMT5</accession>
<evidence type="ECO:0008006" key="3">
    <source>
        <dbReference type="Google" id="ProtNLM"/>
    </source>
</evidence>
<protein>
    <recommendedName>
        <fullName evidence="3">DUF4747 family protein</fullName>
    </recommendedName>
</protein>
<gene>
    <name evidence="1" type="ORF">ACFOEJ_06625</name>
</gene>
<dbReference type="RefSeq" id="WP_117314045.1">
    <property type="nucleotide sequence ID" value="NZ_JBHRUJ010000010.1"/>
</dbReference>
<evidence type="ECO:0000313" key="1">
    <source>
        <dbReference type="EMBL" id="MFC3210736.1"/>
    </source>
</evidence>
<keyword evidence="2" id="KW-1185">Reference proteome</keyword>
<dbReference type="Proteomes" id="UP001595625">
    <property type="component" value="Unassembled WGS sequence"/>
</dbReference>
<organism evidence="1 2">
    <name type="scientific">Planomicrobium okeanokoites</name>
    <name type="common">Planococcus okeanokoites</name>
    <name type="synonym">Flavobacterium okeanokoites</name>
    <dbReference type="NCBI Taxonomy" id="244"/>
    <lineage>
        <taxon>Bacteria</taxon>
        <taxon>Bacillati</taxon>
        <taxon>Bacillota</taxon>
        <taxon>Bacilli</taxon>
        <taxon>Bacillales</taxon>
        <taxon>Caryophanaceae</taxon>
        <taxon>Planomicrobium</taxon>
    </lineage>
</organism>
<reference evidence="2" key="1">
    <citation type="journal article" date="2019" name="Int. J. Syst. Evol. Microbiol.">
        <title>The Global Catalogue of Microorganisms (GCM) 10K type strain sequencing project: providing services to taxonomists for standard genome sequencing and annotation.</title>
        <authorList>
            <consortium name="The Broad Institute Genomics Platform"/>
            <consortium name="The Broad Institute Genome Sequencing Center for Infectious Disease"/>
            <person name="Wu L."/>
            <person name="Ma J."/>
        </authorList>
    </citation>
    <scope>NUCLEOTIDE SEQUENCE [LARGE SCALE GENOMIC DNA]</scope>
    <source>
        <strain evidence="2">CCM 320</strain>
    </source>
</reference>
<proteinExistence type="predicted"/>